<sequence>MADYSKVYSFSKLDTFDKCKQQYSFNYLDPDISPIRKQFFKPRDYTTKGQAVHGAITLFYYYPNKKRTFSNLKKCLKKAWYSEKDASKPPPLGEVGGFKDLLHERKSYKESLILLRNFFNLESQNPNLFYVPVRNIRESFEDYEKMIQPIGGKYLISGKFDRIDETEGGGLKVIDFKTGKSKSSPFQLEVYKLLAEMNFGRKVEQASFYYLFNKKIKDVNIKGIKSKDIRNKIMEKIKEINKTKEFPAKPGRFCSHCDFREICYAFGGSKEKFLKLF</sequence>
<organism evidence="2 3">
    <name type="scientific">Candidatus Nealsonbacteria bacterium RIFOXYB1_FULL_40_15</name>
    <dbReference type="NCBI Taxonomy" id="1801677"/>
    <lineage>
        <taxon>Bacteria</taxon>
        <taxon>Candidatus Nealsoniibacteriota</taxon>
    </lineage>
</organism>
<reference evidence="2 3" key="1">
    <citation type="journal article" date="2016" name="Nat. Commun.">
        <title>Thousands of microbial genomes shed light on interconnected biogeochemical processes in an aquifer system.</title>
        <authorList>
            <person name="Anantharaman K."/>
            <person name="Brown C.T."/>
            <person name="Hug L.A."/>
            <person name="Sharon I."/>
            <person name="Castelle C.J."/>
            <person name="Probst A.J."/>
            <person name="Thomas B.C."/>
            <person name="Singh A."/>
            <person name="Wilkins M.J."/>
            <person name="Karaoz U."/>
            <person name="Brodie E.L."/>
            <person name="Williams K.H."/>
            <person name="Hubbard S.S."/>
            <person name="Banfield J.F."/>
        </authorList>
    </citation>
    <scope>NUCLEOTIDE SEQUENCE [LARGE SCALE GENOMIC DNA]</scope>
</reference>
<evidence type="ECO:0000259" key="1">
    <source>
        <dbReference type="Pfam" id="PF12705"/>
    </source>
</evidence>
<dbReference type="Pfam" id="PF12705">
    <property type="entry name" value="PDDEXK_1"/>
    <property type="match status" value="1"/>
</dbReference>
<name>A0A1G2EQ76_9BACT</name>
<evidence type="ECO:0000313" key="2">
    <source>
        <dbReference type="EMBL" id="OGZ27408.1"/>
    </source>
</evidence>
<dbReference type="InterPro" id="IPR011604">
    <property type="entry name" value="PDDEXK-like_dom_sf"/>
</dbReference>
<dbReference type="Gene3D" id="3.90.320.10">
    <property type="match status" value="1"/>
</dbReference>
<dbReference type="Proteomes" id="UP000177740">
    <property type="component" value="Unassembled WGS sequence"/>
</dbReference>
<comment type="caution">
    <text evidence="2">The sequence shown here is derived from an EMBL/GenBank/DDBJ whole genome shotgun (WGS) entry which is preliminary data.</text>
</comment>
<protein>
    <recommendedName>
        <fullName evidence="1">PD-(D/E)XK endonuclease-like domain-containing protein</fullName>
    </recommendedName>
</protein>
<gene>
    <name evidence="2" type="ORF">A2365_02955</name>
</gene>
<accession>A0A1G2EQ76</accession>
<dbReference type="AlphaFoldDB" id="A0A1G2EQ76"/>
<dbReference type="STRING" id="1801677.A2365_02955"/>
<proteinExistence type="predicted"/>
<dbReference type="EMBL" id="MHMM01000006">
    <property type="protein sequence ID" value="OGZ27408.1"/>
    <property type="molecule type" value="Genomic_DNA"/>
</dbReference>
<evidence type="ECO:0000313" key="3">
    <source>
        <dbReference type="Proteomes" id="UP000177740"/>
    </source>
</evidence>
<dbReference type="InterPro" id="IPR038726">
    <property type="entry name" value="PDDEXK_AddAB-type"/>
</dbReference>
<feature type="domain" description="PD-(D/E)XK endonuclease-like" evidence="1">
    <location>
        <begin position="9"/>
        <end position="263"/>
    </location>
</feature>